<keyword evidence="2" id="KW-0812">Transmembrane</keyword>
<dbReference type="PANTHER" id="PTHR34512">
    <property type="entry name" value="CELL SURFACE PROTEIN"/>
    <property type="match status" value="1"/>
</dbReference>
<evidence type="ECO:0000259" key="3">
    <source>
        <dbReference type="Pfam" id="PF13360"/>
    </source>
</evidence>
<gene>
    <name evidence="4" type="ORF">PV383_17855</name>
</gene>
<reference evidence="4 5" key="1">
    <citation type="journal article" date="2023" name="Microb. Genom.">
        <title>Mesoterricola silvestris gen. nov., sp. nov., Mesoterricola sediminis sp. nov., Geothrix oryzae sp. nov., Geothrix edaphica sp. nov., Geothrix rubra sp. nov., and Geothrix limicola sp. nov., six novel members of Acidobacteriota isolated from soils.</title>
        <authorList>
            <person name="Weisberg A.J."/>
            <person name="Pearce E."/>
            <person name="Kramer C.G."/>
            <person name="Chang J.H."/>
            <person name="Clarke C.R."/>
        </authorList>
    </citation>
    <scope>NUCLEOTIDE SEQUENCE [LARGE SCALE GENOMIC DNA]</scope>
    <source>
        <strain evidence="4 5">NE20-4-1</strain>
    </source>
</reference>
<evidence type="ECO:0000256" key="1">
    <source>
        <dbReference type="SAM" id="MobiDB-lite"/>
    </source>
</evidence>
<dbReference type="SMART" id="SM00564">
    <property type="entry name" value="PQQ"/>
    <property type="match status" value="2"/>
</dbReference>
<feature type="domain" description="Pyrrolo-quinoline quinone repeat" evidence="3">
    <location>
        <begin position="207"/>
        <end position="406"/>
    </location>
</feature>
<protein>
    <submittedName>
        <fullName evidence="4">PQQ-binding-like beta-propeller repeat protein</fullName>
    </submittedName>
</protein>
<dbReference type="Pfam" id="PF13360">
    <property type="entry name" value="PQQ_2"/>
    <property type="match status" value="1"/>
</dbReference>
<keyword evidence="5" id="KW-1185">Reference proteome</keyword>
<feature type="compositionally biased region" description="Low complexity" evidence="1">
    <location>
        <begin position="68"/>
        <end position="84"/>
    </location>
</feature>
<proteinExistence type="predicted"/>
<feature type="compositionally biased region" description="Pro residues" evidence="1">
    <location>
        <begin position="55"/>
        <end position="67"/>
    </location>
</feature>
<feature type="compositionally biased region" description="Low complexity" evidence="1">
    <location>
        <begin position="26"/>
        <end position="35"/>
    </location>
</feature>
<feature type="region of interest" description="Disordered" evidence="1">
    <location>
        <begin position="153"/>
        <end position="197"/>
    </location>
</feature>
<dbReference type="SUPFAM" id="SSF50998">
    <property type="entry name" value="Quinoprotein alcohol dehydrogenase-like"/>
    <property type="match status" value="1"/>
</dbReference>
<keyword evidence="2" id="KW-1133">Transmembrane helix</keyword>
<dbReference type="Proteomes" id="UP001282474">
    <property type="component" value="Unassembled WGS sequence"/>
</dbReference>
<keyword evidence="2" id="KW-0472">Membrane</keyword>
<feature type="compositionally biased region" description="Pro residues" evidence="1">
    <location>
        <begin position="36"/>
        <end position="47"/>
    </location>
</feature>
<evidence type="ECO:0000313" key="4">
    <source>
        <dbReference type="EMBL" id="MDX3039026.1"/>
    </source>
</evidence>
<feature type="region of interest" description="Disordered" evidence="1">
    <location>
        <begin position="1"/>
        <end position="124"/>
    </location>
</feature>
<dbReference type="PANTHER" id="PTHR34512:SF30">
    <property type="entry name" value="OUTER MEMBRANE PROTEIN ASSEMBLY FACTOR BAMB"/>
    <property type="match status" value="1"/>
</dbReference>
<sequence>MVQPPDQPPYGGYGDPRNPPPPSQPQQPQQPYGYPQTPPPQGPPAPGPGYGYPPQQQPPAQPGPYTQPGPYGQPQQAGPYAQPGPYNPASQAGYGYPQSQYAGAPTPPPVGGGGGGSKNPFKGRPAMVVGAAVAALLVVGGAVFAVTTLGDDGEKKPIAKESTGPSEDDKPSDAPSAPVNPGDGSGDGGEDLDISDLNADRKDGEAKVLWYKSAPDAPGSGASAPGLWVTDKVAVKPAYKQLFAYNVEGGDPAWDPIEFPGKICAVTPEATADDRAVIAYQKSTSKNAECDQLQQIDLNTGDKGWSAELEKGDLFDSAHSVSLAVAGDTLMVGRSQSGTAYDINSGKKLFDKKTYGQSCYPSGFAGGARLVVVSSCAVTTDKEHDEVQELDAKTGKAKWTRKIPKGWKVENAYSVDPLVLYLTNEEENTWNISTFKADGSTRSQVDSDASFAPECDGGILTGNLAGCTGVASDANTLYLPTEDKDGTNQIVALNLATGKEKWRVKSPSADATTEPVRTEGGKLIAYVEPSSDAGGRIVSFPTTGGSPAATELLRMPASAAEIESSFYSRAIDYVDGRFYISSTLLNGADDAKEKLMLAYGK</sequence>
<dbReference type="InterPro" id="IPR018391">
    <property type="entry name" value="PQQ_b-propeller_rpt"/>
</dbReference>
<evidence type="ECO:0000313" key="5">
    <source>
        <dbReference type="Proteomes" id="UP001282474"/>
    </source>
</evidence>
<dbReference type="RefSeq" id="WP_193380317.1">
    <property type="nucleotide sequence ID" value="NZ_JABXWF010000013.1"/>
</dbReference>
<dbReference type="InterPro" id="IPR015943">
    <property type="entry name" value="WD40/YVTN_repeat-like_dom_sf"/>
</dbReference>
<name>A0ABU4MPD8_9ACTN</name>
<comment type="caution">
    <text evidence="4">The sequence shown here is derived from an EMBL/GenBank/DDBJ whole genome shotgun (WGS) entry which is preliminary data.</text>
</comment>
<organism evidence="4 5">
    <name type="scientific">Streptomyces caniscabiei</name>
    <dbReference type="NCBI Taxonomy" id="2746961"/>
    <lineage>
        <taxon>Bacteria</taxon>
        <taxon>Bacillati</taxon>
        <taxon>Actinomycetota</taxon>
        <taxon>Actinomycetes</taxon>
        <taxon>Kitasatosporales</taxon>
        <taxon>Streptomycetaceae</taxon>
        <taxon>Streptomyces</taxon>
    </lineage>
</organism>
<dbReference type="Gene3D" id="2.130.10.10">
    <property type="entry name" value="YVTN repeat-like/Quinoprotein amine dehydrogenase"/>
    <property type="match status" value="1"/>
</dbReference>
<accession>A0ABU4MPD8</accession>
<dbReference type="Gene3D" id="2.40.128.630">
    <property type="match status" value="1"/>
</dbReference>
<dbReference type="InterPro" id="IPR002372">
    <property type="entry name" value="PQQ_rpt_dom"/>
</dbReference>
<dbReference type="InterPro" id="IPR011047">
    <property type="entry name" value="Quinoprotein_ADH-like_sf"/>
</dbReference>
<dbReference type="EMBL" id="JARAWJ010000012">
    <property type="protein sequence ID" value="MDX3039026.1"/>
    <property type="molecule type" value="Genomic_DNA"/>
</dbReference>
<feature type="transmembrane region" description="Helical" evidence="2">
    <location>
        <begin position="126"/>
        <end position="146"/>
    </location>
</feature>
<evidence type="ECO:0000256" key="2">
    <source>
        <dbReference type="SAM" id="Phobius"/>
    </source>
</evidence>